<evidence type="ECO:0000313" key="2">
    <source>
        <dbReference type="Proteomes" id="UP001064048"/>
    </source>
</evidence>
<accession>A0ACC0JDQ3</accession>
<evidence type="ECO:0000313" key="1">
    <source>
        <dbReference type="EMBL" id="KAI8422206.1"/>
    </source>
</evidence>
<dbReference type="Proteomes" id="UP001064048">
    <property type="component" value="Chromosome 10"/>
</dbReference>
<organism evidence="1 2">
    <name type="scientific">Choristoneura fumiferana</name>
    <name type="common">Spruce budworm moth</name>
    <name type="synonym">Archips fumiferana</name>
    <dbReference type="NCBI Taxonomy" id="7141"/>
    <lineage>
        <taxon>Eukaryota</taxon>
        <taxon>Metazoa</taxon>
        <taxon>Ecdysozoa</taxon>
        <taxon>Arthropoda</taxon>
        <taxon>Hexapoda</taxon>
        <taxon>Insecta</taxon>
        <taxon>Pterygota</taxon>
        <taxon>Neoptera</taxon>
        <taxon>Endopterygota</taxon>
        <taxon>Lepidoptera</taxon>
        <taxon>Glossata</taxon>
        <taxon>Ditrysia</taxon>
        <taxon>Tortricoidea</taxon>
        <taxon>Tortricidae</taxon>
        <taxon>Tortricinae</taxon>
        <taxon>Choristoneura</taxon>
    </lineage>
</organism>
<reference evidence="1 2" key="1">
    <citation type="journal article" date="2022" name="Genome Biol. Evol.">
        <title>The Spruce Budworm Genome: Reconstructing the Evolutionary History of Antifreeze Proteins.</title>
        <authorList>
            <person name="Beliveau C."/>
            <person name="Gagne P."/>
            <person name="Picq S."/>
            <person name="Vernygora O."/>
            <person name="Keeling C.I."/>
            <person name="Pinkney K."/>
            <person name="Doucet D."/>
            <person name="Wen F."/>
            <person name="Johnston J.S."/>
            <person name="Maaroufi H."/>
            <person name="Boyle B."/>
            <person name="Laroche J."/>
            <person name="Dewar K."/>
            <person name="Juretic N."/>
            <person name="Blackburn G."/>
            <person name="Nisole A."/>
            <person name="Brunet B."/>
            <person name="Brandao M."/>
            <person name="Lumley L."/>
            <person name="Duan J."/>
            <person name="Quan G."/>
            <person name="Lucarotti C.J."/>
            <person name="Roe A.D."/>
            <person name="Sperling F.A.H."/>
            <person name="Levesque R.C."/>
            <person name="Cusson M."/>
        </authorList>
    </citation>
    <scope>NUCLEOTIDE SEQUENCE [LARGE SCALE GENOMIC DNA]</scope>
    <source>
        <strain evidence="1">Glfc:IPQL:Cfum</strain>
    </source>
</reference>
<sequence length="296" mass="31849">MRVLVIAGILCSVLGLCHAADLTGYHQRVGVKEAQRIKQAEDKLFSSGPHRPAISSAPIVGGAIAPINNHPYLAGLIIDLFGLPHTSACGGSILTNSRILTAAHCWFDGNFQAWRFTVVLGSPFLYHGGVRVPTSTFAIHHQYNPNTLANDLAILYLPSAVPFSAAIRPVVLPTGPWTTFNLHNVWAVASGYGRYSDVSNPTINTMVRNVFLRVITNQECRAVYGGFIQDSNVCTCGWGGVGICRGDSGGPLIVQNQGQDVLIGISSFVAEDGCKLGFPSAFARVTSYIDWIRMHL</sequence>
<name>A0ACC0JDQ3_CHOFU</name>
<proteinExistence type="predicted"/>
<gene>
    <name evidence="1" type="ORF">MSG28_006105</name>
</gene>
<keyword evidence="2" id="KW-1185">Reference proteome</keyword>
<comment type="caution">
    <text evidence="1">The sequence shown here is derived from an EMBL/GenBank/DDBJ whole genome shotgun (WGS) entry which is preliminary data.</text>
</comment>
<protein>
    <submittedName>
        <fullName evidence="1">Uncharacterized protein</fullName>
    </submittedName>
</protein>
<dbReference type="EMBL" id="CM046110">
    <property type="protein sequence ID" value="KAI8422206.1"/>
    <property type="molecule type" value="Genomic_DNA"/>
</dbReference>